<feature type="domain" description="HTH arsR-type" evidence="4">
    <location>
        <begin position="23"/>
        <end position="114"/>
    </location>
</feature>
<dbReference type="PANTHER" id="PTHR43132">
    <property type="entry name" value="ARSENICAL RESISTANCE OPERON REPRESSOR ARSR-RELATED"/>
    <property type="match status" value="1"/>
</dbReference>
<dbReference type="AlphaFoldDB" id="A0A0M5INX1"/>
<evidence type="ECO:0000256" key="1">
    <source>
        <dbReference type="ARBA" id="ARBA00023015"/>
    </source>
</evidence>
<dbReference type="GO" id="GO:0003700">
    <property type="term" value="F:DNA-binding transcription factor activity"/>
    <property type="evidence" value="ECO:0007669"/>
    <property type="project" value="InterPro"/>
</dbReference>
<keyword evidence="2" id="KW-0238">DNA-binding</keyword>
<dbReference type="GO" id="GO:0003677">
    <property type="term" value="F:DNA binding"/>
    <property type="evidence" value="ECO:0007669"/>
    <property type="project" value="UniProtKB-KW"/>
</dbReference>
<reference evidence="5 6" key="1">
    <citation type="submission" date="2014-08" db="EMBL/GenBank/DDBJ databases">
        <title>Complete genome sequence of Corynebacterium deserti GIMN1.010 (=DSM 45689), isolated from desert sand in western China.</title>
        <authorList>
            <person name="Ruckert C."/>
            <person name="Albersmeier A."/>
            <person name="Kalinowski J."/>
        </authorList>
    </citation>
    <scope>NUCLEOTIDE SEQUENCE [LARGE SCALE GENOMIC DNA]</scope>
    <source>
        <strain evidence="5 6">GIMN1.010</strain>
    </source>
</reference>
<proteinExistence type="predicted"/>
<keyword evidence="6" id="KW-1185">Reference proteome</keyword>
<dbReference type="InterPro" id="IPR036390">
    <property type="entry name" value="WH_DNA-bd_sf"/>
</dbReference>
<evidence type="ECO:0000256" key="2">
    <source>
        <dbReference type="ARBA" id="ARBA00023125"/>
    </source>
</evidence>
<dbReference type="NCBIfam" id="NF033788">
    <property type="entry name" value="HTH_metalloreg"/>
    <property type="match status" value="1"/>
</dbReference>
<dbReference type="Proteomes" id="UP000068067">
    <property type="component" value="Chromosome"/>
</dbReference>
<sequence length="114" mass="12607">MTSPRAIIPESSFAPLKTVPTRIASIAEEASEFYKALGDTTRLEILYLIFITKNSRVSANALAHSLNISAPTVTHHMKKLISAKLVTREQCGKWAYFSINSAHADTVAEIFKTR</sequence>
<evidence type="ECO:0000256" key="3">
    <source>
        <dbReference type="ARBA" id="ARBA00023163"/>
    </source>
</evidence>
<dbReference type="InterPro" id="IPR051011">
    <property type="entry name" value="Metal_resp_trans_reg"/>
</dbReference>
<dbReference type="STRING" id="931089.CDES_02420"/>
<name>A0A0M5INX1_9CORY</name>
<dbReference type="PANTHER" id="PTHR43132:SF2">
    <property type="entry name" value="ARSENICAL RESISTANCE OPERON REPRESSOR ARSR-RELATED"/>
    <property type="match status" value="1"/>
</dbReference>
<gene>
    <name evidence="5" type="ORF">CDES_02420</name>
</gene>
<dbReference type="InterPro" id="IPR036388">
    <property type="entry name" value="WH-like_DNA-bd_sf"/>
</dbReference>
<evidence type="ECO:0000313" key="5">
    <source>
        <dbReference type="EMBL" id="ALC04944.1"/>
    </source>
</evidence>
<dbReference type="SMART" id="SM00418">
    <property type="entry name" value="HTH_ARSR"/>
    <property type="match status" value="1"/>
</dbReference>
<keyword evidence="3" id="KW-0804">Transcription</keyword>
<accession>A0A0M5INX1</accession>
<dbReference type="Pfam" id="PF13412">
    <property type="entry name" value="HTH_24"/>
    <property type="match status" value="1"/>
</dbReference>
<keyword evidence="1" id="KW-0805">Transcription regulation</keyword>
<dbReference type="EMBL" id="CP009220">
    <property type="protein sequence ID" value="ALC04944.1"/>
    <property type="molecule type" value="Genomic_DNA"/>
</dbReference>
<evidence type="ECO:0000259" key="4">
    <source>
        <dbReference type="PROSITE" id="PS50987"/>
    </source>
</evidence>
<protein>
    <submittedName>
        <fullName evidence="5">ArsR family transcriptional regulator</fullName>
    </submittedName>
</protein>
<dbReference type="InterPro" id="IPR011991">
    <property type="entry name" value="ArsR-like_HTH"/>
</dbReference>
<dbReference type="CDD" id="cd00090">
    <property type="entry name" value="HTH_ARSR"/>
    <property type="match status" value="1"/>
</dbReference>
<dbReference type="SUPFAM" id="SSF46785">
    <property type="entry name" value="Winged helix' DNA-binding domain"/>
    <property type="match status" value="1"/>
</dbReference>
<dbReference type="InterPro" id="IPR001845">
    <property type="entry name" value="HTH_ArsR_DNA-bd_dom"/>
</dbReference>
<organism evidence="5 6">
    <name type="scientific">Corynebacterium deserti GIMN1.010</name>
    <dbReference type="NCBI Taxonomy" id="931089"/>
    <lineage>
        <taxon>Bacteria</taxon>
        <taxon>Bacillati</taxon>
        <taxon>Actinomycetota</taxon>
        <taxon>Actinomycetes</taxon>
        <taxon>Mycobacteriales</taxon>
        <taxon>Corynebacteriaceae</taxon>
        <taxon>Corynebacterium</taxon>
    </lineage>
</organism>
<dbReference type="PRINTS" id="PR00778">
    <property type="entry name" value="HTHARSR"/>
</dbReference>
<dbReference type="PROSITE" id="PS50987">
    <property type="entry name" value="HTH_ARSR_2"/>
    <property type="match status" value="1"/>
</dbReference>
<dbReference type="KEGG" id="cdx:CDES_02420"/>
<evidence type="ECO:0000313" key="6">
    <source>
        <dbReference type="Proteomes" id="UP000068067"/>
    </source>
</evidence>
<dbReference type="PATRIC" id="fig|931089.4.peg.491"/>
<dbReference type="Gene3D" id="1.10.10.10">
    <property type="entry name" value="Winged helix-like DNA-binding domain superfamily/Winged helix DNA-binding domain"/>
    <property type="match status" value="1"/>
</dbReference>